<dbReference type="OMA" id="DMVEFWA"/>
<proteinExistence type="inferred from homology"/>
<feature type="domain" description="Enolase C-terminal TIM barrel" evidence="7">
    <location>
        <begin position="1"/>
        <end position="289"/>
    </location>
</feature>
<dbReference type="InterPro" id="IPR000941">
    <property type="entry name" value="Enolase"/>
</dbReference>
<dbReference type="SUPFAM" id="SSF51604">
    <property type="entry name" value="Enolase C-terminal domain-like"/>
    <property type="match status" value="1"/>
</dbReference>
<dbReference type="UniPathway" id="UPA00109">
    <property type="reaction ID" value="UER00187"/>
</dbReference>
<dbReference type="PhylomeDB" id="A7RIB7"/>
<keyword evidence="5" id="KW-0456">Lyase</keyword>
<dbReference type="InParanoid" id="A7RIB7"/>
<dbReference type="GO" id="GO:0004634">
    <property type="term" value="F:phosphopyruvate hydratase activity"/>
    <property type="evidence" value="ECO:0007669"/>
    <property type="project" value="UniProtKB-EC"/>
</dbReference>
<keyword evidence="4" id="KW-0324">Glycolysis</keyword>
<comment type="similarity">
    <text evidence="2">Belongs to the enolase family.</text>
</comment>
<dbReference type="GO" id="GO:0000015">
    <property type="term" value="C:phosphopyruvate hydratase complex"/>
    <property type="evidence" value="ECO:0007669"/>
    <property type="project" value="InterPro"/>
</dbReference>
<dbReference type="PANTHER" id="PTHR11902">
    <property type="entry name" value="ENOLASE"/>
    <property type="match status" value="1"/>
</dbReference>
<evidence type="ECO:0000313" key="8">
    <source>
        <dbReference type="EMBL" id="EDO48676.1"/>
    </source>
</evidence>
<reference evidence="8 9" key="1">
    <citation type="journal article" date="2007" name="Science">
        <title>Sea anemone genome reveals ancestral eumetazoan gene repertoire and genomic organization.</title>
        <authorList>
            <person name="Putnam N.H."/>
            <person name="Srivastava M."/>
            <person name="Hellsten U."/>
            <person name="Dirks B."/>
            <person name="Chapman J."/>
            <person name="Salamov A."/>
            <person name="Terry A."/>
            <person name="Shapiro H."/>
            <person name="Lindquist E."/>
            <person name="Kapitonov V.V."/>
            <person name="Jurka J."/>
            <person name="Genikhovich G."/>
            <person name="Grigoriev I.V."/>
            <person name="Lucas S.M."/>
            <person name="Steele R.E."/>
            <person name="Finnerty J.R."/>
            <person name="Technau U."/>
            <person name="Martindale M.Q."/>
            <person name="Rokhsar D.S."/>
        </authorList>
    </citation>
    <scope>NUCLEOTIDE SEQUENCE [LARGE SCALE GENOMIC DNA]</scope>
    <source>
        <strain evidence="9">CH2 X CH6</strain>
    </source>
</reference>
<dbReference type="eggNOG" id="KOG2670">
    <property type="taxonomic scope" value="Eukaryota"/>
</dbReference>
<evidence type="ECO:0000256" key="6">
    <source>
        <dbReference type="ARBA" id="ARBA00031125"/>
    </source>
</evidence>
<accession>A7RIB7</accession>
<sequence>MPLPVMTLLSSGKLASGKQNMIKEVLILPKPGESTSKGLQMLTEVYHQMGALLQQKLGASGRCVTDDGSYSPPLDKPETALEYLQDAVSGCGYTLGTDLHIILNIAANDFYDQEKLKYEIMSNAFKSVDDVINLYCEFLEKFPGILGIIDGVRSQDREAWTKLNQRIGEKCFVIGNELYRRNPSILATGVTEKLSSVALLSADNANTVTELWEKIRAVADQGGLVMLSKGQVEDVNTLAVDFAVATGARFIRLGGPARMEHVTKHRRMIEIEQILEQNGKLIPQEPHVFPVVNVPEEEPGDRNEAEEIR</sequence>
<evidence type="ECO:0000259" key="7">
    <source>
        <dbReference type="SMART" id="SM01192"/>
    </source>
</evidence>
<dbReference type="GO" id="GO:0000287">
    <property type="term" value="F:magnesium ion binding"/>
    <property type="evidence" value="ECO:0007669"/>
    <property type="project" value="InterPro"/>
</dbReference>
<evidence type="ECO:0000256" key="3">
    <source>
        <dbReference type="ARBA" id="ARBA00012058"/>
    </source>
</evidence>
<dbReference type="Pfam" id="PF00113">
    <property type="entry name" value="Enolase_C"/>
    <property type="match status" value="1"/>
</dbReference>
<dbReference type="KEGG" id="nve:5521037"/>
<dbReference type="SMART" id="SM01192">
    <property type="entry name" value="Enolase_C"/>
    <property type="match status" value="1"/>
</dbReference>
<organism evidence="8 9">
    <name type="scientific">Nematostella vectensis</name>
    <name type="common">Starlet sea anemone</name>
    <dbReference type="NCBI Taxonomy" id="45351"/>
    <lineage>
        <taxon>Eukaryota</taxon>
        <taxon>Metazoa</taxon>
        <taxon>Cnidaria</taxon>
        <taxon>Anthozoa</taxon>
        <taxon>Hexacorallia</taxon>
        <taxon>Actiniaria</taxon>
        <taxon>Edwardsiidae</taxon>
        <taxon>Nematostella</taxon>
    </lineage>
</organism>
<dbReference type="GO" id="GO:0006096">
    <property type="term" value="P:glycolytic process"/>
    <property type="evidence" value="ECO:0007669"/>
    <property type="project" value="UniProtKB-UniPathway"/>
</dbReference>
<evidence type="ECO:0000256" key="2">
    <source>
        <dbReference type="ARBA" id="ARBA00009604"/>
    </source>
</evidence>
<dbReference type="EC" id="4.2.1.11" evidence="3"/>
<evidence type="ECO:0000256" key="5">
    <source>
        <dbReference type="ARBA" id="ARBA00023239"/>
    </source>
</evidence>
<dbReference type="STRING" id="45351.A7RIB7"/>
<dbReference type="Gene3D" id="3.20.20.120">
    <property type="entry name" value="Enolase-like C-terminal domain"/>
    <property type="match status" value="1"/>
</dbReference>
<dbReference type="Proteomes" id="UP000001593">
    <property type="component" value="Unassembled WGS sequence"/>
</dbReference>
<dbReference type="HOGENOM" id="CLU_052291_0_0_1"/>
<dbReference type="InterPro" id="IPR036849">
    <property type="entry name" value="Enolase-like_C_sf"/>
</dbReference>
<dbReference type="InterPro" id="IPR020810">
    <property type="entry name" value="Enolase_C"/>
</dbReference>
<dbReference type="EMBL" id="DS469512">
    <property type="protein sequence ID" value="EDO48676.1"/>
    <property type="molecule type" value="Genomic_DNA"/>
</dbReference>
<evidence type="ECO:0000313" key="9">
    <source>
        <dbReference type="Proteomes" id="UP000001593"/>
    </source>
</evidence>
<evidence type="ECO:0000256" key="1">
    <source>
        <dbReference type="ARBA" id="ARBA00005031"/>
    </source>
</evidence>
<evidence type="ECO:0000256" key="4">
    <source>
        <dbReference type="ARBA" id="ARBA00023152"/>
    </source>
</evidence>
<keyword evidence="9" id="KW-1185">Reference proteome</keyword>
<name>A7RIB7_NEMVE</name>
<dbReference type="PANTHER" id="PTHR11902:SF30">
    <property type="entry name" value="ENOLASE 4"/>
    <property type="match status" value="1"/>
</dbReference>
<dbReference type="AlphaFoldDB" id="A7RIB7"/>
<gene>
    <name evidence="8" type="ORF">NEMVEDRAFT_v1g159029</name>
</gene>
<comment type="pathway">
    <text evidence="1">Carbohydrate degradation; glycolysis; pyruvate from D-glyceraldehyde 3-phosphate: step 4/5.</text>
</comment>
<protein>
    <recommendedName>
        <fullName evidence="3">phosphopyruvate hydratase</fullName>
        <ecNumber evidence="3">4.2.1.11</ecNumber>
    </recommendedName>
    <alternativeName>
        <fullName evidence="6">2-phospho-D-glycerate hydro-lyase</fullName>
    </alternativeName>
</protein>